<evidence type="ECO:0000256" key="1">
    <source>
        <dbReference type="ARBA" id="ARBA00022553"/>
    </source>
</evidence>
<keyword evidence="1" id="KW-0597">Phosphoprotein</keyword>
<evidence type="ECO:0000313" key="5">
    <source>
        <dbReference type="Proteomes" id="UP000294929"/>
    </source>
</evidence>
<evidence type="ECO:0000259" key="3">
    <source>
        <dbReference type="PROSITE" id="PS50006"/>
    </source>
</evidence>
<accession>A0A4V3AVU6</accession>
<dbReference type="CDD" id="cd00060">
    <property type="entry name" value="FHA"/>
    <property type="match status" value="1"/>
</dbReference>
<dbReference type="EMBL" id="SDLO01000016">
    <property type="protein sequence ID" value="TDK86966.1"/>
    <property type="molecule type" value="Genomic_DNA"/>
</dbReference>
<name>A0A4V3AVU6_MYCMU</name>
<evidence type="ECO:0000313" key="4">
    <source>
        <dbReference type="EMBL" id="TDK86966.1"/>
    </source>
</evidence>
<gene>
    <name evidence="4" type="ORF">EUA03_19040</name>
</gene>
<dbReference type="SUPFAM" id="SSF49879">
    <property type="entry name" value="SMAD/FHA domain"/>
    <property type="match status" value="1"/>
</dbReference>
<dbReference type="Gene3D" id="2.60.200.20">
    <property type="match status" value="1"/>
</dbReference>
<dbReference type="InterPro" id="IPR000253">
    <property type="entry name" value="FHA_dom"/>
</dbReference>
<proteinExistence type="predicted"/>
<dbReference type="PROSITE" id="PS50006">
    <property type="entry name" value="FHA_DOMAIN"/>
    <property type="match status" value="1"/>
</dbReference>
<protein>
    <submittedName>
        <fullName evidence="4">FHA domain-containing protein</fullName>
    </submittedName>
</protein>
<feature type="region of interest" description="Disordered" evidence="2">
    <location>
        <begin position="1"/>
        <end position="32"/>
    </location>
</feature>
<organism evidence="4 5">
    <name type="scientific">Mycolicibacterium mucogenicum</name>
    <name type="common">Mycobacterium mucogenicum</name>
    <dbReference type="NCBI Taxonomy" id="56689"/>
    <lineage>
        <taxon>Bacteria</taxon>
        <taxon>Bacillati</taxon>
        <taxon>Actinomycetota</taxon>
        <taxon>Actinomycetes</taxon>
        <taxon>Mycobacteriales</taxon>
        <taxon>Mycobacteriaceae</taxon>
        <taxon>Mycolicibacterium</taxon>
    </lineage>
</organism>
<dbReference type="InterPro" id="IPR008984">
    <property type="entry name" value="SMAD_FHA_dom_sf"/>
</dbReference>
<dbReference type="Pfam" id="PF00498">
    <property type="entry name" value="FHA"/>
    <property type="match status" value="1"/>
</dbReference>
<evidence type="ECO:0000256" key="2">
    <source>
        <dbReference type="SAM" id="MobiDB-lite"/>
    </source>
</evidence>
<feature type="compositionally biased region" description="Low complexity" evidence="2">
    <location>
        <begin position="18"/>
        <end position="28"/>
    </location>
</feature>
<reference evidence="4 5" key="1">
    <citation type="submission" date="2019-01" db="EMBL/GenBank/DDBJ databases">
        <title>High-quality-draft genome sequences of five non-tuberculosis mycobacteriaceae isolated from a nosocomial environment.</title>
        <authorList>
            <person name="Tiago I."/>
            <person name="Alarico S."/>
            <person name="Pereira S.G."/>
            <person name="Coelho C."/>
            <person name="Maranha A."/>
            <person name="Empadinhas N."/>
        </authorList>
    </citation>
    <scope>NUCLEOTIDE SEQUENCE [LARGE SCALE GENOMIC DNA]</scope>
    <source>
        <strain evidence="4 5">24AIII</strain>
    </source>
</reference>
<feature type="domain" description="FHA" evidence="3">
    <location>
        <begin position="224"/>
        <end position="279"/>
    </location>
</feature>
<dbReference type="Proteomes" id="UP000294929">
    <property type="component" value="Unassembled WGS sequence"/>
</dbReference>
<dbReference type="AlphaFoldDB" id="A0A4V3AVU6"/>
<sequence>MTGTGPAAAGESPHGTGSDADLSSASAATYRGGDKVEQKQHYVAIGRGEGLVARFGDVLTYLPDGARARPLLQLLATVAPPALPQVLAALTNGPEADNVPAFGALVPTGDCLHLIMRGEVIADVEAGGGQRRLGSGGRPLVDEPVAPWFDRITICGAATTFVPCADTDLVAGVVPGGGFVLQSILARSAAQHAPQPAPATTRARPVTGILTADDGAGYPLDRPYIIGRNPMIDPAVVSGAASPISLPDDPQVSRVHAYVTVNGGMVLVRDAQTAGGTHIAAPGDQTWTQIGDQPVELLPGCYLRIGQKILTYQVPAQSQ</sequence>
<comment type="caution">
    <text evidence="4">The sequence shown here is derived from an EMBL/GenBank/DDBJ whole genome shotgun (WGS) entry which is preliminary data.</text>
</comment>